<dbReference type="RefSeq" id="WP_123936386.1">
    <property type="nucleotide sequence ID" value="NZ_BSUW01000001.1"/>
</dbReference>
<dbReference type="InterPro" id="IPR026262">
    <property type="entry name" value="DinJ"/>
</dbReference>
<evidence type="ECO:0000256" key="2">
    <source>
        <dbReference type="ARBA" id="ARBA00022649"/>
    </source>
</evidence>
<reference evidence="4" key="4">
    <citation type="submission" date="2023-02" db="EMBL/GenBank/DDBJ databases">
        <authorList>
            <person name="Sun Q."/>
            <person name="Mori K."/>
        </authorList>
    </citation>
    <scope>NUCLEOTIDE SEQUENCE</scope>
    <source>
        <strain evidence="4">NBRC 114545</strain>
    </source>
</reference>
<dbReference type="EMBL" id="CP027783">
    <property type="protein sequence ID" value="AYW48601.1"/>
    <property type="molecule type" value="Genomic_DNA"/>
</dbReference>
<reference evidence="4 6" key="2">
    <citation type="journal article" date="2014" name="Int. J. Syst. Evol. Microbiol.">
        <title>Complete genome sequence of Corynebacterium casei LMG S-19264T (=DSM 44701T), isolated from a smear-ripened cheese.</title>
        <authorList>
            <consortium name="US DOE Joint Genome Institute (JGI-PGF)"/>
            <person name="Walter F."/>
            <person name="Albersmeier A."/>
            <person name="Kalinowski J."/>
            <person name="Ruckert C."/>
        </authorList>
    </citation>
    <scope>NUCLEOTIDE SEQUENCE [LARGE SCALE GENOMIC DNA]</scope>
    <source>
        <strain evidence="4 6">NBRC 114545</strain>
    </source>
</reference>
<dbReference type="InterPro" id="IPR013321">
    <property type="entry name" value="Arc_rbn_hlx_hlx"/>
</dbReference>
<dbReference type="InterPro" id="IPR007337">
    <property type="entry name" value="RelB/DinJ"/>
</dbReference>
<reference evidence="3 5" key="1">
    <citation type="journal article" date="2012" name="Int. J. Syst. Evol. Microbiol.">
        <title>Characterization of Tetragenococcus strains from sugar thick juice reveals a novel species, Tetragenococcus osmophilus sp. nov., and divides Tetragenococcus halophilus into two subspecies, T. halophilus subsp. halophilus subsp. nov. and T. halophilus subsp. flandriensis subsp. nov.</title>
        <authorList>
            <person name="Juste A."/>
            <person name="Van Trappen S."/>
            <person name="Verreth C."/>
            <person name="Cleenwerck I."/>
            <person name="De Vos P."/>
            <person name="Lievens B."/>
            <person name="Willems K.A."/>
        </authorList>
    </citation>
    <scope>NUCLEOTIDE SEQUENCE [LARGE SCALE GENOMIC DNA]</scope>
    <source>
        <strain evidence="3 5">JCM 31126</strain>
    </source>
</reference>
<dbReference type="GO" id="GO:0006355">
    <property type="term" value="P:regulation of DNA-templated transcription"/>
    <property type="evidence" value="ECO:0007669"/>
    <property type="project" value="InterPro"/>
</dbReference>
<dbReference type="PIRSF" id="PIRSF003108">
    <property type="entry name" value="DinJ"/>
    <property type="match status" value="1"/>
</dbReference>
<dbReference type="PANTHER" id="PTHR38781">
    <property type="entry name" value="ANTITOXIN DINJ-RELATED"/>
    <property type="match status" value="1"/>
</dbReference>
<dbReference type="GO" id="GO:0000987">
    <property type="term" value="F:cis-regulatory region sequence-specific DNA binding"/>
    <property type="evidence" value="ECO:0007669"/>
    <property type="project" value="InterPro"/>
</dbReference>
<evidence type="ECO:0000256" key="1">
    <source>
        <dbReference type="ARBA" id="ARBA00010562"/>
    </source>
</evidence>
<evidence type="ECO:0000313" key="5">
    <source>
        <dbReference type="Proteomes" id="UP000268310"/>
    </source>
</evidence>
<dbReference type="GO" id="GO:0044010">
    <property type="term" value="P:single-species biofilm formation"/>
    <property type="evidence" value="ECO:0007669"/>
    <property type="project" value="InterPro"/>
</dbReference>
<dbReference type="AlphaFoldDB" id="A0AA38CXK2"/>
<dbReference type="KEGG" id="too:C7K38_09610"/>
<dbReference type="GO" id="GO:0006351">
    <property type="term" value="P:DNA-templated transcription"/>
    <property type="evidence" value="ECO:0007669"/>
    <property type="project" value="TreeGrafter"/>
</dbReference>
<dbReference type="EMBL" id="BSUW01000001">
    <property type="protein sequence ID" value="GMA71634.1"/>
    <property type="molecule type" value="Genomic_DNA"/>
</dbReference>
<keyword evidence="2" id="KW-1277">Toxin-antitoxin system</keyword>
<proteinExistence type="inferred from homology"/>
<gene>
    <name evidence="3" type="ORF">C7K38_09610</name>
    <name evidence="4" type="ORF">GCM10025885_06830</name>
</gene>
<accession>A0AA38CXK2</accession>
<evidence type="ECO:0000313" key="6">
    <source>
        <dbReference type="Proteomes" id="UP001157039"/>
    </source>
</evidence>
<protein>
    <submittedName>
        <fullName evidence="3">Type II toxin-antitoxin system antitoxin, RelB/DinJ family</fullName>
    </submittedName>
</protein>
<dbReference type="Gene3D" id="1.10.1220.10">
    <property type="entry name" value="Met repressor-like"/>
    <property type="match status" value="1"/>
</dbReference>
<name>A0AA38CXK2_9ENTE</name>
<dbReference type="GO" id="GO:0015643">
    <property type="term" value="F:toxic substance binding"/>
    <property type="evidence" value="ECO:0007669"/>
    <property type="project" value="InterPro"/>
</dbReference>
<evidence type="ECO:0000313" key="4">
    <source>
        <dbReference type="EMBL" id="GMA71634.1"/>
    </source>
</evidence>
<comment type="similarity">
    <text evidence="1">Belongs to the RelB/DinJ antitoxin family.</text>
</comment>
<organism evidence="4 6">
    <name type="scientific">Tetragenococcus osmophilus</name>
    <dbReference type="NCBI Taxonomy" id="526944"/>
    <lineage>
        <taxon>Bacteria</taxon>
        <taxon>Bacillati</taxon>
        <taxon>Bacillota</taxon>
        <taxon>Bacilli</taxon>
        <taxon>Lactobacillales</taxon>
        <taxon>Enterococcaceae</taxon>
        <taxon>Tetragenococcus</taxon>
    </lineage>
</organism>
<sequence length="94" mass="11097">MSKSLKEKNENKVVQARINKELVDEAEDIFNDLGIDRSTAMRIFYQQVVWNNGLPFEMKRPEVPNEETVKAFEEDLTNAKRYTDLDELFKDLKE</sequence>
<dbReference type="Proteomes" id="UP001157039">
    <property type="component" value="Unassembled WGS sequence"/>
</dbReference>
<dbReference type="NCBIfam" id="TIGR02384">
    <property type="entry name" value="RelB_DinJ"/>
    <property type="match status" value="1"/>
</dbReference>
<dbReference type="Pfam" id="PF04221">
    <property type="entry name" value="RelB"/>
    <property type="match status" value="1"/>
</dbReference>
<keyword evidence="5" id="KW-1185">Reference proteome</keyword>
<dbReference type="PANTHER" id="PTHR38781:SF1">
    <property type="entry name" value="ANTITOXIN DINJ-RELATED"/>
    <property type="match status" value="1"/>
</dbReference>
<evidence type="ECO:0000313" key="3">
    <source>
        <dbReference type="EMBL" id="AYW48601.1"/>
    </source>
</evidence>
<reference evidence="3" key="3">
    <citation type="submission" date="2018-03" db="EMBL/GenBank/DDBJ databases">
        <authorList>
            <person name="Jeon C.O."/>
        </authorList>
    </citation>
    <scope>NUCLEOTIDE SEQUENCE</scope>
    <source>
        <strain evidence="3">JCM 31126</strain>
    </source>
</reference>
<dbReference type="Proteomes" id="UP000268310">
    <property type="component" value="Chromosome"/>
</dbReference>